<name>A0A0N1H3B7_9EURO</name>
<dbReference type="SUPFAM" id="SSF140984">
    <property type="entry name" value="PTPA-like"/>
    <property type="match status" value="1"/>
</dbReference>
<dbReference type="Gene3D" id="1.20.120.1150">
    <property type="match status" value="1"/>
</dbReference>
<feature type="region of interest" description="Disordered" evidence="11">
    <location>
        <begin position="259"/>
        <end position="279"/>
    </location>
</feature>
<dbReference type="GO" id="GO:0000159">
    <property type="term" value="C:protein phosphatase type 2A complex"/>
    <property type="evidence" value="ECO:0007669"/>
    <property type="project" value="TreeGrafter"/>
</dbReference>
<accession>A0A0N1H3B7</accession>
<evidence type="ECO:0000256" key="7">
    <source>
        <dbReference type="ARBA" id="ARBA00023235"/>
    </source>
</evidence>
<evidence type="ECO:0000256" key="3">
    <source>
        <dbReference type="ARBA" id="ARBA00004496"/>
    </source>
</evidence>
<dbReference type="GO" id="GO:0007052">
    <property type="term" value="P:mitotic spindle organization"/>
    <property type="evidence" value="ECO:0007669"/>
    <property type="project" value="TreeGrafter"/>
</dbReference>
<dbReference type="GO" id="GO:0005634">
    <property type="term" value="C:nucleus"/>
    <property type="evidence" value="ECO:0007669"/>
    <property type="project" value="UniProtKB-SubCell"/>
</dbReference>
<evidence type="ECO:0000256" key="5">
    <source>
        <dbReference type="ARBA" id="ARBA00022490"/>
    </source>
</evidence>
<dbReference type="STRING" id="1664694.A0A0N1H3B7"/>
<dbReference type="AlphaFoldDB" id="A0A0N1H3B7"/>
<dbReference type="EMBL" id="LFJN01000015">
    <property type="protein sequence ID" value="KPI39464.1"/>
    <property type="molecule type" value="Genomic_DNA"/>
</dbReference>
<evidence type="ECO:0000256" key="9">
    <source>
        <dbReference type="ARBA" id="ARBA00025287"/>
    </source>
</evidence>
<dbReference type="VEuPathDB" id="FungiDB:AB675_5129"/>
<evidence type="ECO:0000256" key="6">
    <source>
        <dbReference type="ARBA" id="ARBA00023110"/>
    </source>
</evidence>
<protein>
    <recommendedName>
        <fullName evidence="10">Serine/threonine-protein phosphatase 2A activator</fullName>
        <ecNumber evidence="10">5.2.1.8</ecNumber>
    </recommendedName>
    <alternativeName>
        <fullName evidence="10">Phosphotyrosyl phosphatase activator</fullName>
    </alternativeName>
</protein>
<proteinExistence type="inferred from homology"/>
<dbReference type="OrthoDB" id="16120at2759"/>
<dbReference type="GO" id="GO:0005737">
    <property type="term" value="C:cytoplasm"/>
    <property type="evidence" value="ECO:0007669"/>
    <property type="project" value="UniProtKB-SubCell"/>
</dbReference>
<keyword evidence="5 10" id="KW-0963">Cytoplasm</keyword>
<evidence type="ECO:0000256" key="1">
    <source>
        <dbReference type="ARBA" id="ARBA00000971"/>
    </source>
</evidence>
<dbReference type="PANTHER" id="PTHR10012">
    <property type="entry name" value="SERINE/THREONINE-PROTEIN PHOSPHATASE 2A REGULATORY SUBUNIT B"/>
    <property type="match status" value="1"/>
</dbReference>
<evidence type="ECO:0000256" key="2">
    <source>
        <dbReference type="ARBA" id="ARBA00004123"/>
    </source>
</evidence>
<dbReference type="InterPro" id="IPR043170">
    <property type="entry name" value="PTPA_C_lid"/>
</dbReference>
<keyword evidence="6 10" id="KW-0697">Rotamase</keyword>
<dbReference type="Proteomes" id="UP000038010">
    <property type="component" value="Unassembled WGS sequence"/>
</dbReference>
<dbReference type="CDD" id="cd04087">
    <property type="entry name" value="PTPA"/>
    <property type="match status" value="1"/>
</dbReference>
<comment type="function">
    <text evidence="9">PPIases accelerate the folding of proteins. It catalyzes the cis-trans isomerization of proline imidic peptide bonds in oligopeptides. Acts as a regulatory subunit for PP2A-like phosphatases modulating their activity or substrate specificity, probably by inducing a conformational change in the catalytic subunit, a direct target of the PPIase. Can reactivate inactive phosphatase PP2A-phosphatase methylesterase complexes (PP2Ai) in presence of ATP and Mg(2+) by dissociating the inactive form from the complex.</text>
</comment>
<dbReference type="FunFam" id="1.20.120.1150:FF:000003">
    <property type="entry name" value="Serine/threonine-protein phosphatase 2A activator"/>
    <property type="match status" value="1"/>
</dbReference>
<evidence type="ECO:0000313" key="13">
    <source>
        <dbReference type="Proteomes" id="UP000038010"/>
    </source>
</evidence>
<dbReference type="GO" id="GO:0008160">
    <property type="term" value="F:protein tyrosine phosphatase activator activity"/>
    <property type="evidence" value="ECO:0007669"/>
    <property type="project" value="TreeGrafter"/>
</dbReference>
<dbReference type="GO" id="GO:0003755">
    <property type="term" value="F:peptidyl-prolyl cis-trans isomerase activity"/>
    <property type="evidence" value="ECO:0007669"/>
    <property type="project" value="UniProtKB-KW"/>
</dbReference>
<comment type="similarity">
    <text evidence="4 10">Belongs to the PTPA-type PPIase family.</text>
</comment>
<feature type="region of interest" description="Disordered" evidence="11">
    <location>
        <begin position="398"/>
        <end position="428"/>
    </location>
</feature>
<comment type="subcellular location">
    <subcellularLocation>
        <location evidence="3 10">Cytoplasm</location>
    </subcellularLocation>
    <subcellularLocation>
        <location evidence="2">Nucleus</location>
    </subcellularLocation>
</comment>
<evidence type="ECO:0000256" key="4">
    <source>
        <dbReference type="ARBA" id="ARBA00011019"/>
    </source>
</evidence>
<dbReference type="InterPro" id="IPR004327">
    <property type="entry name" value="Phstyr_phstse_ac"/>
</dbReference>
<evidence type="ECO:0000256" key="11">
    <source>
        <dbReference type="SAM" id="MobiDB-lite"/>
    </source>
</evidence>
<dbReference type="EC" id="5.2.1.8" evidence="10"/>
<dbReference type="Pfam" id="PF03095">
    <property type="entry name" value="PTPA"/>
    <property type="match status" value="1"/>
</dbReference>
<reference evidence="12 13" key="1">
    <citation type="submission" date="2015-06" db="EMBL/GenBank/DDBJ databases">
        <title>Draft genome of the ant-associated black yeast Phialophora attae CBS 131958.</title>
        <authorList>
            <person name="Moreno L.F."/>
            <person name="Stielow B.J."/>
            <person name="de Hoog S."/>
            <person name="Vicente V.A."/>
            <person name="Weiss V.A."/>
            <person name="de Vries M."/>
            <person name="Cruz L.M."/>
            <person name="Souza E.M."/>
        </authorList>
    </citation>
    <scope>NUCLEOTIDE SEQUENCE [LARGE SCALE GENOMIC DNA]</scope>
    <source>
        <strain evidence="12 13">CBS 131958</strain>
    </source>
</reference>
<feature type="region of interest" description="Disordered" evidence="11">
    <location>
        <begin position="1"/>
        <end position="21"/>
    </location>
</feature>
<comment type="catalytic activity">
    <reaction evidence="1 10">
        <text>[protein]-peptidylproline (omega=180) = [protein]-peptidylproline (omega=0)</text>
        <dbReference type="Rhea" id="RHEA:16237"/>
        <dbReference type="Rhea" id="RHEA-COMP:10747"/>
        <dbReference type="Rhea" id="RHEA-COMP:10748"/>
        <dbReference type="ChEBI" id="CHEBI:83833"/>
        <dbReference type="ChEBI" id="CHEBI:83834"/>
        <dbReference type="EC" id="5.2.1.8"/>
    </reaction>
</comment>
<evidence type="ECO:0000256" key="8">
    <source>
        <dbReference type="ARBA" id="ARBA00023242"/>
    </source>
</evidence>
<dbReference type="RefSeq" id="XP_017999427.1">
    <property type="nucleotide sequence ID" value="XM_018145316.1"/>
</dbReference>
<dbReference type="InterPro" id="IPR037218">
    <property type="entry name" value="PTPA_sf"/>
</dbReference>
<sequence>MVLPTLPTKVARPADKSPPHHKFEKPVKKIYDGADVSFFLTSLAYRDLTTFILQLNRAVVARKTIVKDEFVAYPLYAPNVKAGWACQNICLRVLLEKLDALIDEAPPDTGPRRFGNVSFRLWYKLMEERVRDLLRTYVANHLEWDVPAEDMESALEEIEAYLLGSFGSPQRLDYGTGHELSFIAFLGCLWKLGQFGSGGPTVPERSIVLGIIQPYLTLVRKLIVTYTLEPAGSHGVWGLDDNSFMPYIFGSAQLSPAIEEGGDTPTEGSLPGAPEPSSISKQNLVEKEKDTNMFFSAINFIFEVKKGPFWEHSPMLFDISGIKDGWGKINKGMLKMYDAEVLCKFPVVQHFPFGSLFRWEKDPKAKPLPASVLNSYQVGSGGPGAQVSTAAPWAVGAPLPGRNGNIQAPSARPGPQSGTKAPWAATKR</sequence>
<keyword evidence="7 10" id="KW-0413">Isomerase</keyword>
<keyword evidence="13" id="KW-1185">Reference proteome</keyword>
<gene>
    <name evidence="12" type="ORF">AB675_5129</name>
</gene>
<comment type="caution">
    <text evidence="12">The sequence shown here is derived from an EMBL/GenBank/DDBJ whole genome shotgun (WGS) entry which is preliminary data.</text>
</comment>
<evidence type="ECO:0000313" key="12">
    <source>
        <dbReference type="EMBL" id="KPI39464.1"/>
    </source>
</evidence>
<keyword evidence="8" id="KW-0539">Nucleus</keyword>
<dbReference type="GeneID" id="28737196"/>
<organism evidence="12 13">
    <name type="scientific">Cyphellophora attinorum</name>
    <dbReference type="NCBI Taxonomy" id="1664694"/>
    <lineage>
        <taxon>Eukaryota</taxon>
        <taxon>Fungi</taxon>
        <taxon>Dikarya</taxon>
        <taxon>Ascomycota</taxon>
        <taxon>Pezizomycotina</taxon>
        <taxon>Eurotiomycetes</taxon>
        <taxon>Chaetothyriomycetidae</taxon>
        <taxon>Chaetothyriales</taxon>
        <taxon>Cyphellophoraceae</taxon>
        <taxon>Cyphellophora</taxon>
    </lineage>
</organism>
<dbReference type="PIRSF" id="PIRSF016325">
    <property type="entry name" value="Phstyr_phstse_ac"/>
    <property type="match status" value="1"/>
</dbReference>
<dbReference type="PANTHER" id="PTHR10012:SF3">
    <property type="entry name" value="SERINE_THREONINE-PROTEIN PHOSPHATASE 2A ACTIVATOR 1"/>
    <property type="match status" value="1"/>
</dbReference>
<evidence type="ECO:0000256" key="10">
    <source>
        <dbReference type="RuleBase" id="RU361210"/>
    </source>
</evidence>